<reference evidence="4" key="5">
    <citation type="submission" date="2024-05" db="EMBL/GenBank/DDBJ databases">
        <authorList>
            <person name="Sun Q."/>
            <person name="Zhou Y."/>
        </authorList>
    </citation>
    <scope>NUCLEOTIDE SEQUENCE</scope>
    <source>
        <strain evidence="4">CGMCC 1.12707</strain>
    </source>
</reference>
<dbReference type="Pfam" id="PF06580">
    <property type="entry name" value="His_kinase"/>
    <property type="match status" value="1"/>
</dbReference>
<feature type="domain" description="2TM" evidence="3">
    <location>
        <begin position="425"/>
        <end position="496"/>
    </location>
</feature>
<dbReference type="PANTHER" id="PTHR34220">
    <property type="entry name" value="SENSOR HISTIDINE KINASE YPDA"/>
    <property type="match status" value="1"/>
</dbReference>
<feature type="transmembrane region" description="Helical" evidence="1">
    <location>
        <begin position="72"/>
        <end position="92"/>
    </location>
</feature>
<evidence type="ECO:0000313" key="6">
    <source>
        <dbReference type="Proteomes" id="UP000184120"/>
    </source>
</evidence>
<feature type="transmembrane region" description="Helical" evidence="1">
    <location>
        <begin position="149"/>
        <end position="169"/>
    </location>
</feature>
<dbReference type="RefSeq" id="WP_083580393.1">
    <property type="nucleotide sequence ID" value="NZ_BMFL01000017.1"/>
</dbReference>
<dbReference type="EMBL" id="BMFL01000017">
    <property type="protein sequence ID" value="GGF06424.1"/>
    <property type="molecule type" value="Genomic_DNA"/>
</dbReference>
<dbReference type="GO" id="GO:0000155">
    <property type="term" value="F:phosphorelay sensor kinase activity"/>
    <property type="evidence" value="ECO:0007669"/>
    <property type="project" value="InterPro"/>
</dbReference>
<keyword evidence="1" id="KW-0812">Transmembrane</keyword>
<dbReference type="InterPro" id="IPR050640">
    <property type="entry name" value="Bact_2-comp_sensor_kinase"/>
</dbReference>
<keyword evidence="1" id="KW-0472">Membrane</keyword>
<keyword evidence="1" id="KW-1133">Transmembrane helix</keyword>
<dbReference type="Pfam" id="PF13239">
    <property type="entry name" value="2TM"/>
    <property type="match status" value="1"/>
</dbReference>
<keyword evidence="7" id="KW-1185">Reference proteome</keyword>
<reference evidence="7" key="4">
    <citation type="journal article" date="2019" name="Int. J. Syst. Evol. Microbiol.">
        <title>The Global Catalogue of Microorganisms (GCM) 10K type strain sequencing project: providing services to taxonomists for standard genome sequencing and annotation.</title>
        <authorList>
            <consortium name="The Broad Institute Genomics Platform"/>
            <consortium name="The Broad Institute Genome Sequencing Center for Infectious Disease"/>
            <person name="Wu L."/>
            <person name="Ma J."/>
        </authorList>
    </citation>
    <scope>NUCLEOTIDE SEQUENCE [LARGE SCALE GENOMIC DNA]</scope>
    <source>
        <strain evidence="7">CGMCC 1.12707</strain>
    </source>
</reference>
<feature type="transmembrane region" description="Helical" evidence="1">
    <location>
        <begin position="107"/>
        <end position="128"/>
    </location>
</feature>
<dbReference type="InterPro" id="IPR025698">
    <property type="entry name" value="2TM_dom"/>
</dbReference>
<evidence type="ECO:0000313" key="5">
    <source>
        <dbReference type="EMBL" id="SHL65087.1"/>
    </source>
</evidence>
<keyword evidence="4" id="KW-0418">Kinase</keyword>
<dbReference type="AlphaFoldDB" id="A0A1M7CD55"/>
<keyword evidence="4" id="KW-0808">Transferase</keyword>
<feature type="transmembrane region" description="Helical" evidence="1">
    <location>
        <begin position="44"/>
        <end position="65"/>
    </location>
</feature>
<name>A0A1M7CD55_9FLAO</name>
<evidence type="ECO:0000313" key="4">
    <source>
        <dbReference type="EMBL" id="GGF06424.1"/>
    </source>
</evidence>
<sequence>MEKGLQNIIITIIFVLIGLLFVNIEGEILYSFVQDNRVNQFKTISLLVKYFILGFVIFQIVKGIVLSEKKTILRNIIILLVTNVVLYSVMFFTSPNVSIDQIFDSEAIIYFFGYSVFSLFAGFINTGIFNEYKKEYKKTKHPSDIIGKYFLRAVFFTQLLYFVFVKFVNQLLPKAIFYNQTYNYILVGFITSILLGVFYFLERKRNKLQREIVKESTKAETATANFETLKNQLDPHFLFNSLNVLTGLIEENPDKAIDFTTSLSKIYRYVLEQKSKEVIPIEEEISFAKTYVNLLKLRFENSIHFELNVNSLSEEEYIVPLSLQILLENAIKHNVVSEQKPLNIKIYREDNFLIIENSLQIKDSFKDSTGVGLKNIINRYRLISNKEVNIEKNETYFRVQLPILTSRINTMENINYNENDDYQIAKQKAAELKKFYKVLMESAMTVFICVTINIITGGYWWCLWVVFGVGIRIIGKATKLYTLDDNWEERKAQEILEKNNQSKKWK</sequence>
<organism evidence="5 6">
    <name type="scientific">Chishuiella changwenlii</name>
    <dbReference type="NCBI Taxonomy" id="1434701"/>
    <lineage>
        <taxon>Bacteria</taxon>
        <taxon>Pseudomonadati</taxon>
        <taxon>Bacteroidota</taxon>
        <taxon>Flavobacteriia</taxon>
        <taxon>Flavobacteriales</taxon>
        <taxon>Weeksellaceae</taxon>
        <taxon>Chishuiella</taxon>
    </lineage>
</organism>
<protein>
    <submittedName>
        <fullName evidence="5">2TM domain-containing protein</fullName>
    </submittedName>
    <submittedName>
        <fullName evidence="4">Histidine kinase</fullName>
    </submittedName>
</protein>
<feature type="domain" description="Signal transduction histidine kinase internal region" evidence="2">
    <location>
        <begin position="225"/>
        <end position="302"/>
    </location>
</feature>
<evidence type="ECO:0000256" key="1">
    <source>
        <dbReference type="SAM" id="Phobius"/>
    </source>
</evidence>
<dbReference type="OrthoDB" id="9809908at2"/>
<reference evidence="6" key="3">
    <citation type="submission" date="2016-11" db="EMBL/GenBank/DDBJ databases">
        <authorList>
            <person name="Varghese N."/>
            <person name="Submissions S."/>
        </authorList>
    </citation>
    <scope>NUCLEOTIDE SEQUENCE [LARGE SCALE GENOMIC DNA]</scope>
    <source>
        <strain evidence="6">DSM 27989</strain>
    </source>
</reference>
<evidence type="ECO:0000259" key="2">
    <source>
        <dbReference type="Pfam" id="PF06580"/>
    </source>
</evidence>
<feature type="transmembrane region" description="Helical" evidence="1">
    <location>
        <begin position="181"/>
        <end position="201"/>
    </location>
</feature>
<gene>
    <name evidence="4" type="ORF">GCM10010984_24630</name>
    <name evidence="5" type="ORF">SAMN05443634_11334</name>
</gene>
<reference evidence="5" key="2">
    <citation type="submission" date="2016-11" db="EMBL/GenBank/DDBJ databases">
        <authorList>
            <person name="Jaros S."/>
            <person name="Januszkiewicz K."/>
            <person name="Wedrychowicz H."/>
        </authorList>
    </citation>
    <scope>NUCLEOTIDE SEQUENCE [LARGE SCALE GENOMIC DNA]</scope>
    <source>
        <strain evidence="5">DSM 27989</strain>
    </source>
</reference>
<feature type="transmembrane region" description="Helical" evidence="1">
    <location>
        <begin position="443"/>
        <end position="467"/>
    </location>
</feature>
<dbReference type="Proteomes" id="UP000650994">
    <property type="component" value="Unassembled WGS sequence"/>
</dbReference>
<dbReference type="PANTHER" id="PTHR34220:SF7">
    <property type="entry name" value="SENSOR HISTIDINE KINASE YPDA"/>
    <property type="match status" value="1"/>
</dbReference>
<proteinExistence type="predicted"/>
<evidence type="ECO:0000259" key="3">
    <source>
        <dbReference type="Pfam" id="PF13239"/>
    </source>
</evidence>
<dbReference type="STRING" id="1434701.SAMN05443634_11334"/>
<evidence type="ECO:0000313" key="7">
    <source>
        <dbReference type="Proteomes" id="UP000650994"/>
    </source>
</evidence>
<reference evidence="4" key="1">
    <citation type="journal article" date="2014" name="Int. J. Syst. Evol. Microbiol.">
        <title>Complete genome of a new Firmicutes species belonging to the dominant human colonic microbiota ('Ruminococcus bicirculans') reveals two chromosomes and a selective capacity to utilize plant glucans.</title>
        <authorList>
            <consortium name="NISC Comparative Sequencing Program"/>
            <person name="Wegmann U."/>
            <person name="Louis P."/>
            <person name="Goesmann A."/>
            <person name="Henrissat B."/>
            <person name="Duncan S.H."/>
            <person name="Flint H.J."/>
        </authorList>
    </citation>
    <scope>NUCLEOTIDE SEQUENCE</scope>
    <source>
        <strain evidence="4">CGMCC 1.12707</strain>
    </source>
</reference>
<dbReference type="EMBL" id="FRBH01000013">
    <property type="protein sequence ID" value="SHL65087.1"/>
    <property type="molecule type" value="Genomic_DNA"/>
</dbReference>
<feature type="transmembrane region" description="Helical" evidence="1">
    <location>
        <begin position="7"/>
        <end position="24"/>
    </location>
</feature>
<dbReference type="InterPro" id="IPR010559">
    <property type="entry name" value="Sig_transdc_His_kin_internal"/>
</dbReference>
<dbReference type="GO" id="GO:0016020">
    <property type="term" value="C:membrane"/>
    <property type="evidence" value="ECO:0007669"/>
    <property type="project" value="InterPro"/>
</dbReference>
<accession>A0A1M7CD55</accession>
<dbReference type="Proteomes" id="UP000184120">
    <property type="component" value="Unassembled WGS sequence"/>
</dbReference>